<keyword evidence="2" id="KW-1185">Reference proteome</keyword>
<name>A0A1M5LT51_9BACI</name>
<evidence type="ECO:0000313" key="2">
    <source>
        <dbReference type="Proteomes" id="UP000183988"/>
    </source>
</evidence>
<dbReference type="EMBL" id="FQVW01000050">
    <property type="protein sequence ID" value="SHG68080.1"/>
    <property type="molecule type" value="Genomic_DNA"/>
</dbReference>
<reference evidence="1 2" key="1">
    <citation type="submission" date="2016-11" db="EMBL/GenBank/DDBJ databases">
        <authorList>
            <person name="Jaros S."/>
            <person name="Januszkiewicz K."/>
            <person name="Wedrychowicz H."/>
        </authorList>
    </citation>
    <scope>NUCLEOTIDE SEQUENCE [LARGE SCALE GENOMIC DNA]</scope>
    <source>
        <strain evidence="1 2">IBRC-M 10683</strain>
    </source>
</reference>
<sequence length="168" mass="19972">MLNNHAKLMQFFLNAKQVTGRKKLQKMIYILQSLGVPFEEKYQFHFYGPYSEELSLRVEELCNLGFLDEEKENKSSYFQYHYKVTGDGEEFLHQFALDMPDYGKQIEMMQNKSARFLELVSTMLYFHELSKEEVEQKIHVVKPKQKYTEDEIKEAWEFIDSLSVGLAN</sequence>
<organism evidence="1 2">
    <name type="scientific">Ornithinibacillus halophilus</name>
    <dbReference type="NCBI Taxonomy" id="930117"/>
    <lineage>
        <taxon>Bacteria</taxon>
        <taxon>Bacillati</taxon>
        <taxon>Bacillota</taxon>
        <taxon>Bacilli</taxon>
        <taxon>Bacillales</taxon>
        <taxon>Bacillaceae</taxon>
        <taxon>Ornithinibacillus</taxon>
    </lineage>
</organism>
<gene>
    <name evidence="1" type="ORF">SAMN05216225_10509</name>
</gene>
<proteinExistence type="predicted"/>
<accession>A0A1M5LT51</accession>
<dbReference type="STRING" id="930117.SAMN05216225_10509"/>
<evidence type="ECO:0000313" key="1">
    <source>
        <dbReference type="EMBL" id="SHG68080.1"/>
    </source>
</evidence>
<dbReference type="RefSeq" id="WP_072891698.1">
    <property type="nucleotide sequence ID" value="NZ_FQVW01000050.1"/>
</dbReference>
<protein>
    <recommendedName>
        <fullName evidence="3">YwgA family protein</fullName>
    </recommendedName>
</protein>
<dbReference type="AlphaFoldDB" id="A0A1M5LT51"/>
<evidence type="ECO:0008006" key="3">
    <source>
        <dbReference type="Google" id="ProtNLM"/>
    </source>
</evidence>
<dbReference type="Proteomes" id="UP000183988">
    <property type="component" value="Unassembled WGS sequence"/>
</dbReference>
<dbReference type="OrthoDB" id="5507947at2"/>